<keyword evidence="3" id="KW-1185">Reference proteome</keyword>
<dbReference type="EMBL" id="PZZP01000001">
    <property type="protein sequence ID" value="PTM58467.1"/>
    <property type="molecule type" value="Genomic_DNA"/>
</dbReference>
<dbReference type="Proteomes" id="UP000241639">
    <property type="component" value="Unassembled WGS sequence"/>
</dbReference>
<organism evidence="2 3">
    <name type="scientific">Desmospora activa DSM 45169</name>
    <dbReference type="NCBI Taxonomy" id="1121389"/>
    <lineage>
        <taxon>Bacteria</taxon>
        <taxon>Bacillati</taxon>
        <taxon>Bacillota</taxon>
        <taxon>Bacilli</taxon>
        <taxon>Bacillales</taxon>
        <taxon>Thermoactinomycetaceae</taxon>
        <taxon>Desmospora</taxon>
    </lineage>
</organism>
<feature type="region of interest" description="Disordered" evidence="1">
    <location>
        <begin position="1"/>
        <end position="46"/>
    </location>
</feature>
<proteinExistence type="predicted"/>
<evidence type="ECO:0000256" key="1">
    <source>
        <dbReference type="SAM" id="MobiDB-lite"/>
    </source>
</evidence>
<dbReference type="RefSeq" id="WP_170105179.1">
    <property type="nucleotide sequence ID" value="NZ_PZZP01000001.1"/>
</dbReference>
<evidence type="ECO:0008006" key="4">
    <source>
        <dbReference type="Google" id="ProtNLM"/>
    </source>
</evidence>
<name>A0A2T4Z9C0_9BACL</name>
<evidence type="ECO:0000313" key="3">
    <source>
        <dbReference type="Proteomes" id="UP000241639"/>
    </source>
</evidence>
<gene>
    <name evidence="2" type="ORF">C8J48_1050</name>
</gene>
<feature type="compositionally biased region" description="Basic and acidic residues" evidence="1">
    <location>
        <begin position="1"/>
        <end position="40"/>
    </location>
</feature>
<comment type="caution">
    <text evidence="2">The sequence shown here is derived from an EMBL/GenBank/DDBJ whole genome shotgun (WGS) entry which is preliminary data.</text>
</comment>
<accession>A0A2T4Z9C0</accession>
<dbReference type="AlphaFoldDB" id="A0A2T4Z9C0"/>
<sequence>MGEYRHQENKSREQQAKQADSEVKREELKDPGYGNKKLEGPNRPST</sequence>
<protein>
    <recommendedName>
        <fullName evidence="4">YpzI-like protein</fullName>
    </recommendedName>
</protein>
<reference evidence="2 3" key="1">
    <citation type="submission" date="2018-04" db="EMBL/GenBank/DDBJ databases">
        <title>Genomic Encyclopedia of Archaeal and Bacterial Type Strains, Phase II (KMG-II): from individual species to whole genera.</title>
        <authorList>
            <person name="Goeker M."/>
        </authorList>
    </citation>
    <scope>NUCLEOTIDE SEQUENCE [LARGE SCALE GENOMIC DNA]</scope>
    <source>
        <strain evidence="2 3">DSM 45169</strain>
    </source>
</reference>
<evidence type="ECO:0000313" key="2">
    <source>
        <dbReference type="EMBL" id="PTM58467.1"/>
    </source>
</evidence>